<dbReference type="InterPro" id="IPR029063">
    <property type="entry name" value="SAM-dependent_MTases_sf"/>
</dbReference>
<sequence>MKTFGKLQQSGLWALGLAAWLFSSAGLAAEHPGYIHDADASRDGIGKFYMGREISQVMGHQGAGWLERPQRQSEERPDLVVMNMDLQPGDVVADIGAGTGYFSFPIAQLIGDGRVLAVDIQQEMLDLMETRKAQTDVNNVEPILGQIDDPNLPANTVDKALIVDAYHEFSHPYEMAKGIFDGLKPGGKLYLLEYRGEDDSVPIKPLHKMTQEQAIKEMRAVGFEWDKTLDTLPWQHMFVFTKPLE</sequence>
<dbReference type="Pfam" id="PF13649">
    <property type="entry name" value="Methyltransf_25"/>
    <property type="match status" value="1"/>
</dbReference>
<dbReference type="Proteomes" id="UP000627715">
    <property type="component" value="Unassembled WGS sequence"/>
</dbReference>
<keyword evidence="4" id="KW-0489">Methyltransferase</keyword>
<dbReference type="InterPro" id="IPR041698">
    <property type="entry name" value="Methyltransf_25"/>
</dbReference>
<evidence type="ECO:0000313" key="5">
    <source>
        <dbReference type="Proteomes" id="UP000627715"/>
    </source>
</evidence>
<keyword evidence="2" id="KW-0732">Signal</keyword>
<keyword evidence="1" id="KW-0808">Transferase</keyword>
<dbReference type="AlphaFoldDB" id="A0A917GVJ1"/>
<evidence type="ECO:0000256" key="2">
    <source>
        <dbReference type="SAM" id="SignalP"/>
    </source>
</evidence>
<feature type="chain" id="PRO_5037343301" evidence="2">
    <location>
        <begin position="29"/>
        <end position="245"/>
    </location>
</feature>
<protein>
    <submittedName>
        <fullName evidence="4">Methyltransferase type 11</fullName>
    </submittedName>
</protein>
<comment type="caution">
    <text evidence="4">The sequence shown here is derived from an EMBL/GenBank/DDBJ whole genome shotgun (WGS) entry which is preliminary data.</text>
</comment>
<reference evidence="4" key="1">
    <citation type="journal article" date="2014" name="Int. J. Syst. Evol. Microbiol.">
        <title>Complete genome sequence of Corynebacterium casei LMG S-19264T (=DSM 44701T), isolated from a smear-ripened cheese.</title>
        <authorList>
            <consortium name="US DOE Joint Genome Institute (JGI-PGF)"/>
            <person name="Walter F."/>
            <person name="Albersmeier A."/>
            <person name="Kalinowski J."/>
            <person name="Ruckert C."/>
        </authorList>
    </citation>
    <scope>NUCLEOTIDE SEQUENCE</scope>
    <source>
        <strain evidence="4">CGMCC 1.15425</strain>
    </source>
</reference>
<evidence type="ECO:0000313" key="4">
    <source>
        <dbReference type="EMBL" id="GGG57792.1"/>
    </source>
</evidence>
<gene>
    <name evidence="4" type="ORF">GCM10011403_13860</name>
</gene>
<dbReference type="EMBL" id="BMIY01000005">
    <property type="protein sequence ID" value="GGG57792.1"/>
    <property type="molecule type" value="Genomic_DNA"/>
</dbReference>
<dbReference type="SUPFAM" id="SSF53335">
    <property type="entry name" value="S-adenosyl-L-methionine-dependent methyltransferases"/>
    <property type="match status" value="1"/>
</dbReference>
<dbReference type="GO" id="GO:0008168">
    <property type="term" value="F:methyltransferase activity"/>
    <property type="evidence" value="ECO:0007669"/>
    <property type="project" value="UniProtKB-KW"/>
</dbReference>
<name>A0A917GVJ1_9GAMM</name>
<dbReference type="GO" id="GO:0032259">
    <property type="term" value="P:methylation"/>
    <property type="evidence" value="ECO:0007669"/>
    <property type="project" value="UniProtKB-KW"/>
</dbReference>
<feature type="domain" description="Methyltransferase" evidence="3">
    <location>
        <begin position="92"/>
        <end position="187"/>
    </location>
</feature>
<keyword evidence="5" id="KW-1185">Reference proteome</keyword>
<dbReference type="Gene3D" id="3.40.50.150">
    <property type="entry name" value="Vaccinia Virus protein VP39"/>
    <property type="match status" value="1"/>
</dbReference>
<evidence type="ECO:0000259" key="3">
    <source>
        <dbReference type="Pfam" id="PF13649"/>
    </source>
</evidence>
<dbReference type="CDD" id="cd02440">
    <property type="entry name" value="AdoMet_MTases"/>
    <property type="match status" value="1"/>
</dbReference>
<organism evidence="4 5">
    <name type="scientific">Pseudohongiella nitratireducens</name>
    <dbReference type="NCBI Taxonomy" id="1768907"/>
    <lineage>
        <taxon>Bacteria</taxon>
        <taxon>Pseudomonadati</taxon>
        <taxon>Pseudomonadota</taxon>
        <taxon>Gammaproteobacteria</taxon>
        <taxon>Pseudomonadales</taxon>
        <taxon>Pseudohongiellaceae</taxon>
        <taxon>Pseudohongiella</taxon>
    </lineage>
</organism>
<dbReference type="PANTHER" id="PTHR43861">
    <property type="entry name" value="TRANS-ACONITATE 2-METHYLTRANSFERASE-RELATED"/>
    <property type="match status" value="1"/>
</dbReference>
<dbReference type="OrthoDB" id="9760689at2"/>
<feature type="signal peptide" evidence="2">
    <location>
        <begin position="1"/>
        <end position="28"/>
    </location>
</feature>
<accession>A0A917GVJ1</accession>
<evidence type="ECO:0000256" key="1">
    <source>
        <dbReference type="ARBA" id="ARBA00022679"/>
    </source>
</evidence>
<proteinExistence type="predicted"/>
<dbReference type="RefSeq" id="WP_068813172.1">
    <property type="nucleotide sequence ID" value="NZ_BMIY01000005.1"/>
</dbReference>
<reference evidence="4" key="2">
    <citation type="submission" date="2020-09" db="EMBL/GenBank/DDBJ databases">
        <authorList>
            <person name="Sun Q."/>
            <person name="Zhou Y."/>
        </authorList>
    </citation>
    <scope>NUCLEOTIDE SEQUENCE</scope>
    <source>
        <strain evidence="4">CGMCC 1.15425</strain>
    </source>
</reference>